<feature type="signal peptide" evidence="4">
    <location>
        <begin position="1"/>
        <end position="21"/>
    </location>
</feature>
<proteinExistence type="predicted"/>
<dbReference type="Gene3D" id="3.40.30.10">
    <property type="entry name" value="Glutaredoxin"/>
    <property type="match status" value="1"/>
</dbReference>
<evidence type="ECO:0000259" key="5">
    <source>
        <dbReference type="PROSITE" id="PS51352"/>
    </source>
</evidence>
<dbReference type="KEGG" id="gso:PH603_08330"/>
<evidence type="ECO:0000256" key="1">
    <source>
        <dbReference type="ARBA" id="ARBA00004196"/>
    </source>
</evidence>
<keyword evidence="2" id="KW-0201">Cytochrome c-type biogenesis</keyword>
<keyword evidence="3" id="KW-0676">Redox-active center</keyword>
<organism evidence="6 7">
    <name type="scientific">Gimibacter soli</name>
    <dbReference type="NCBI Taxonomy" id="3024400"/>
    <lineage>
        <taxon>Bacteria</taxon>
        <taxon>Pseudomonadati</taxon>
        <taxon>Pseudomonadota</taxon>
        <taxon>Alphaproteobacteria</taxon>
        <taxon>Kordiimonadales</taxon>
        <taxon>Temperatibacteraceae</taxon>
        <taxon>Gimibacter</taxon>
    </lineage>
</organism>
<dbReference type="GO" id="GO:0017004">
    <property type="term" value="P:cytochrome complex assembly"/>
    <property type="evidence" value="ECO:0007669"/>
    <property type="project" value="UniProtKB-KW"/>
</dbReference>
<dbReference type="PANTHER" id="PTHR42852:SF17">
    <property type="entry name" value="THIOREDOXIN-LIKE PROTEIN HI_1115"/>
    <property type="match status" value="1"/>
</dbReference>
<feature type="domain" description="Thioredoxin" evidence="5">
    <location>
        <begin position="25"/>
        <end position="166"/>
    </location>
</feature>
<dbReference type="InterPro" id="IPR017937">
    <property type="entry name" value="Thioredoxin_CS"/>
</dbReference>
<dbReference type="CDD" id="cd02966">
    <property type="entry name" value="TlpA_like_family"/>
    <property type="match status" value="1"/>
</dbReference>
<dbReference type="RefSeq" id="WP_289505618.1">
    <property type="nucleotide sequence ID" value="NZ_CP116805.1"/>
</dbReference>
<evidence type="ECO:0000256" key="4">
    <source>
        <dbReference type="SAM" id="SignalP"/>
    </source>
</evidence>
<comment type="subcellular location">
    <subcellularLocation>
        <location evidence="1">Cell envelope</location>
    </subcellularLocation>
</comment>
<dbReference type="GO" id="GO:0030313">
    <property type="term" value="C:cell envelope"/>
    <property type="evidence" value="ECO:0007669"/>
    <property type="project" value="UniProtKB-SubCell"/>
</dbReference>
<reference evidence="6" key="1">
    <citation type="submission" date="2023-01" db="EMBL/GenBank/DDBJ databases">
        <title>The genome sequence of Kordiimonadaceae bacterium 6D33.</title>
        <authorList>
            <person name="Liu Y."/>
        </authorList>
    </citation>
    <scope>NUCLEOTIDE SEQUENCE</scope>
    <source>
        <strain evidence="6">6D33</strain>
    </source>
</reference>
<dbReference type="SUPFAM" id="SSF52833">
    <property type="entry name" value="Thioredoxin-like"/>
    <property type="match status" value="1"/>
</dbReference>
<dbReference type="AlphaFoldDB" id="A0AAE9XV39"/>
<gene>
    <name evidence="6" type="ORF">PH603_08330</name>
</gene>
<dbReference type="PANTHER" id="PTHR42852">
    <property type="entry name" value="THIOL:DISULFIDE INTERCHANGE PROTEIN DSBE"/>
    <property type="match status" value="1"/>
</dbReference>
<dbReference type="PROSITE" id="PS51352">
    <property type="entry name" value="THIOREDOXIN_2"/>
    <property type="match status" value="1"/>
</dbReference>
<name>A0AAE9XV39_9PROT</name>
<dbReference type="PROSITE" id="PS00194">
    <property type="entry name" value="THIOREDOXIN_1"/>
    <property type="match status" value="1"/>
</dbReference>
<dbReference type="EMBL" id="CP116805">
    <property type="protein sequence ID" value="WCL55761.1"/>
    <property type="molecule type" value="Genomic_DNA"/>
</dbReference>
<dbReference type="Pfam" id="PF08534">
    <property type="entry name" value="Redoxin"/>
    <property type="match status" value="1"/>
</dbReference>
<sequence length="176" mass="20032">MRILLSVLFALVWLSGTAANAGAPLEVGEVPPDMVGYDQDGNELRLSNYKGQVVIVTFWATWCPPCLQELPILEGMQRQVPEGQLKVIAVNFKQRRQTYARAVKYMEDYQLTFSYDKGNKAVRAYGVKSLPHMFMITKEGRIGRIHLGYGEGMIPKLVDEVNELLRWKRIEMPQAE</sequence>
<keyword evidence="7" id="KW-1185">Reference proteome</keyword>
<evidence type="ECO:0000313" key="7">
    <source>
        <dbReference type="Proteomes" id="UP001217500"/>
    </source>
</evidence>
<dbReference type="InterPro" id="IPR050553">
    <property type="entry name" value="Thioredoxin_ResA/DsbE_sf"/>
</dbReference>
<evidence type="ECO:0000256" key="3">
    <source>
        <dbReference type="ARBA" id="ARBA00023284"/>
    </source>
</evidence>
<feature type="chain" id="PRO_5042295860" evidence="4">
    <location>
        <begin position="22"/>
        <end position="176"/>
    </location>
</feature>
<accession>A0AAE9XV39</accession>
<protein>
    <submittedName>
        <fullName evidence="6">TlpA disulfide reductase family protein</fullName>
    </submittedName>
</protein>
<dbReference type="GO" id="GO:0015036">
    <property type="term" value="F:disulfide oxidoreductase activity"/>
    <property type="evidence" value="ECO:0007669"/>
    <property type="project" value="UniProtKB-ARBA"/>
</dbReference>
<dbReference type="Proteomes" id="UP001217500">
    <property type="component" value="Chromosome"/>
</dbReference>
<keyword evidence="4" id="KW-0732">Signal</keyword>
<evidence type="ECO:0000313" key="6">
    <source>
        <dbReference type="EMBL" id="WCL55761.1"/>
    </source>
</evidence>
<dbReference type="InterPro" id="IPR036249">
    <property type="entry name" value="Thioredoxin-like_sf"/>
</dbReference>
<dbReference type="InterPro" id="IPR013740">
    <property type="entry name" value="Redoxin"/>
</dbReference>
<evidence type="ECO:0000256" key="2">
    <source>
        <dbReference type="ARBA" id="ARBA00022748"/>
    </source>
</evidence>
<dbReference type="InterPro" id="IPR013766">
    <property type="entry name" value="Thioredoxin_domain"/>
</dbReference>